<proteinExistence type="predicted"/>
<evidence type="ECO:0000313" key="4">
    <source>
        <dbReference type="EMBL" id="CAK6968437.1"/>
    </source>
</evidence>
<keyword evidence="4" id="KW-0969">Cilium</keyword>
<name>A0AAV1P997_SCOSC</name>
<keyword evidence="4" id="KW-0282">Flagellum</keyword>
<gene>
    <name evidence="4" type="ORF">FSCOSCO3_A010401</name>
</gene>
<accession>A0AAV1P997</accession>
<keyword evidence="1 2" id="KW-0175">Coiled coil</keyword>
<protein>
    <submittedName>
        <fullName evidence="4">Cilia- and flagella-associated protein 58</fullName>
    </submittedName>
</protein>
<dbReference type="GO" id="GO:0005856">
    <property type="term" value="C:cytoskeleton"/>
    <property type="evidence" value="ECO:0007669"/>
    <property type="project" value="TreeGrafter"/>
</dbReference>
<evidence type="ECO:0000259" key="3">
    <source>
        <dbReference type="Pfam" id="PF21771"/>
    </source>
</evidence>
<reference evidence="4 5" key="1">
    <citation type="submission" date="2024-01" db="EMBL/GenBank/DDBJ databases">
        <authorList>
            <person name="Alioto T."/>
            <person name="Alioto T."/>
            <person name="Gomez Garrido J."/>
        </authorList>
    </citation>
    <scope>NUCLEOTIDE SEQUENCE [LARGE SCALE GENOMIC DNA]</scope>
</reference>
<evidence type="ECO:0000256" key="1">
    <source>
        <dbReference type="ARBA" id="ARBA00023054"/>
    </source>
</evidence>
<dbReference type="PANTHER" id="PTHR32083:SF0">
    <property type="entry name" value="CILIA AND FLAGELLA-ASSOCIATED PROTEIN 58"/>
    <property type="match status" value="1"/>
</dbReference>
<keyword evidence="5" id="KW-1185">Reference proteome</keyword>
<sequence>MEESGPAGEDTFDSLEEFQMVLNELVGDKSMEQVRMEYEKLILALKKSRENERRLMSKCRELNAEIVSTSTKVAAALKLSQEDETTITSLKRELDKAWKMVDAAHDKEKKDKDTIWHLKEEVANLTKMAEQQTGLSVDQEQSALLKMNEELTKERDQLLTTVESLREKLNKGNATQQEVEAQKESALENISQLQQELQVQQNEISREMRLKEKLDKEVKQLHVDMEAKIGDIKALNLQGHRAKEEQQRQEQQLKELKILNERATKELEQMQVKNAKLQQECEQLSSVKEHLCLENQQNTNELKMREEEVNQMRQEIAKQTKMREAIQKRFHQMEDQKADVDVQKETLKAQIAGLEKDLESSQKQVEADKRAIDELTRERDILNKNMIKAALSTEKQQNLVKLLEQDKKTLEHEINGYRQEAQKQRKIIQQLEKERDRYINETSNLMQKVQQRMSDVEVKEMEIFDWRKKVTEAECKLKQQENLLESVVSERNLYSKNLIEAQEEIAEMKRKMKTMNNQVTRLRDEITGKELALAKDQQEHKRLEKDNEALKGELQTIKLQLEETKQCIDSQKAEQQKLQKIIADGDAEQIRQKKQLEQVIRERDNLGKQLLHRNDERALLYEKIRIQQSILSKGDFHYNQRMEDIHLLKLEIKRLRRKKNILDKTIPNTEDLRRELFHLQRELLRERTRNSVLEEQLKPINIHRWRRLEGSDPSKYELIQKIQSLQKRLIAKTQELEERELLLQEKEKLYVELKHILARQPGPEAAEQLQQCQWTIRERTKKLKALIAELRVLDSKMNEYTSENQRLSNELTNIKKKYLSQKKCHSEQRTQTKVEQLDLLPQLTGKPHFTGGGFRIDNPVRR</sequence>
<comment type="caution">
    <text evidence="4">The sequence shown here is derived from an EMBL/GenBank/DDBJ whole genome shotgun (WGS) entry which is preliminary data.</text>
</comment>
<feature type="coiled-coil region" evidence="2">
    <location>
        <begin position="137"/>
        <end position="574"/>
    </location>
</feature>
<dbReference type="Pfam" id="PF21771">
    <property type="entry name" value="CFAP58_CC"/>
    <property type="match status" value="1"/>
</dbReference>
<feature type="coiled-coil region" evidence="2">
    <location>
        <begin position="31"/>
        <end position="65"/>
    </location>
</feature>
<evidence type="ECO:0000256" key="2">
    <source>
        <dbReference type="SAM" id="Coils"/>
    </source>
</evidence>
<feature type="coiled-coil region" evidence="2">
    <location>
        <begin position="638"/>
        <end position="665"/>
    </location>
</feature>
<feature type="coiled-coil region" evidence="2">
    <location>
        <begin position="783"/>
        <end position="817"/>
    </location>
</feature>
<dbReference type="PANTHER" id="PTHR32083">
    <property type="entry name" value="CILIA AND FLAGELLA-ASSOCIATED PROTEIN 58-RELATED"/>
    <property type="match status" value="1"/>
</dbReference>
<dbReference type="EMBL" id="CAWUFR010000119">
    <property type="protein sequence ID" value="CAK6968437.1"/>
    <property type="molecule type" value="Genomic_DNA"/>
</dbReference>
<dbReference type="InterPro" id="IPR049270">
    <property type="entry name" value="CFAP58_CC"/>
</dbReference>
<evidence type="ECO:0000313" key="5">
    <source>
        <dbReference type="Proteomes" id="UP001314229"/>
    </source>
</evidence>
<keyword evidence="4" id="KW-0966">Cell projection</keyword>
<dbReference type="Proteomes" id="UP001314229">
    <property type="component" value="Unassembled WGS sequence"/>
</dbReference>
<organism evidence="4 5">
    <name type="scientific">Scomber scombrus</name>
    <name type="common">Atlantic mackerel</name>
    <name type="synonym">Scomber vernalis</name>
    <dbReference type="NCBI Taxonomy" id="13677"/>
    <lineage>
        <taxon>Eukaryota</taxon>
        <taxon>Metazoa</taxon>
        <taxon>Chordata</taxon>
        <taxon>Craniata</taxon>
        <taxon>Vertebrata</taxon>
        <taxon>Euteleostomi</taxon>
        <taxon>Actinopterygii</taxon>
        <taxon>Neopterygii</taxon>
        <taxon>Teleostei</taxon>
        <taxon>Neoteleostei</taxon>
        <taxon>Acanthomorphata</taxon>
        <taxon>Pelagiaria</taxon>
        <taxon>Scombriformes</taxon>
        <taxon>Scombridae</taxon>
        <taxon>Scomber</taxon>
    </lineage>
</organism>
<dbReference type="AlphaFoldDB" id="A0AAV1P997"/>
<feature type="domain" description="Cilia- and flagella-associated protein 58 central coiled coil" evidence="3">
    <location>
        <begin position="359"/>
        <end position="663"/>
    </location>
</feature>